<keyword evidence="2" id="KW-1185">Reference proteome</keyword>
<protein>
    <submittedName>
        <fullName evidence="1">Uncharacterized protein</fullName>
    </submittedName>
</protein>
<reference evidence="1" key="1">
    <citation type="submission" date="2019-06" db="EMBL/GenBank/DDBJ databases">
        <authorList>
            <person name="Zheng W."/>
        </authorList>
    </citation>
    <scope>NUCLEOTIDE SEQUENCE</scope>
    <source>
        <strain evidence="1">QDHG01</strain>
    </source>
</reference>
<accession>A0A8J8SUU8</accession>
<evidence type="ECO:0000313" key="1">
    <source>
        <dbReference type="EMBL" id="TNV71494.1"/>
    </source>
</evidence>
<sequence length="93" mass="10407">MPDSIPFSSSAISISFRQKISMLISSSTLFLENFSKKFSQACLSFVISPQKLLLSFHLCYSSQSAEGFLLPPLQTQFTLSFLLSLLFSLRRSS</sequence>
<gene>
    <name evidence="1" type="ORF">FGO68_gene9560</name>
</gene>
<comment type="caution">
    <text evidence="1">The sequence shown here is derived from an EMBL/GenBank/DDBJ whole genome shotgun (WGS) entry which is preliminary data.</text>
</comment>
<name>A0A8J8SUU8_HALGN</name>
<dbReference type="EMBL" id="RRYP01029770">
    <property type="protein sequence ID" value="TNV71494.1"/>
    <property type="molecule type" value="Genomic_DNA"/>
</dbReference>
<dbReference type="Proteomes" id="UP000785679">
    <property type="component" value="Unassembled WGS sequence"/>
</dbReference>
<proteinExistence type="predicted"/>
<dbReference type="AlphaFoldDB" id="A0A8J8SUU8"/>
<organism evidence="1 2">
    <name type="scientific">Halteria grandinella</name>
    <dbReference type="NCBI Taxonomy" id="5974"/>
    <lineage>
        <taxon>Eukaryota</taxon>
        <taxon>Sar</taxon>
        <taxon>Alveolata</taxon>
        <taxon>Ciliophora</taxon>
        <taxon>Intramacronucleata</taxon>
        <taxon>Spirotrichea</taxon>
        <taxon>Stichotrichia</taxon>
        <taxon>Sporadotrichida</taxon>
        <taxon>Halteriidae</taxon>
        <taxon>Halteria</taxon>
    </lineage>
</organism>
<evidence type="ECO:0000313" key="2">
    <source>
        <dbReference type="Proteomes" id="UP000785679"/>
    </source>
</evidence>